<name>A0A5N6JLM8_9EURO</name>
<dbReference type="PROSITE" id="PS50011">
    <property type="entry name" value="PROTEIN_KINASE_DOM"/>
    <property type="match status" value="1"/>
</dbReference>
<keyword evidence="3" id="KW-1185">Reference proteome</keyword>
<dbReference type="EMBL" id="ML732767">
    <property type="protein sequence ID" value="KAB8278627.1"/>
    <property type="molecule type" value="Genomic_DNA"/>
</dbReference>
<dbReference type="Proteomes" id="UP000326289">
    <property type="component" value="Unassembled WGS sequence"/>
</dbReference>
<gene>
    <name evidence="2" type="ORF">BDV30DRAFT_122893</name>
</gene>
<dbReference type="InterPro" id="IPR000719">
    <property type="entry name" value="Prot_kinase_dom"/>
</dbReference>
<evidence type="ECO:0000313" key="3">
    <source>
        <dbReference type="Proteomes" id="UP000326289"/>
    </source>
</evidence>
<accession>A0A5N6JLM8</accession>
<protein>
    <recommendedName>
        <fullName evidence="1">Protein kinase domain-containing protein</fullName>
    </recommendedName>
</protein>
<dbReference type="Gene3D" id="3.30.200.20">
    <property type="entry name" value="Phosphorylase Kinase, domain 1"/>
    <property type="match status" value="1"/>
</dbReference>
<dbReference type="SUPFAM" id="SSF56112">
    <property type="entry name" value="Protein kinase-like (PK-like)"/>
    <property type="match status" value="1"/>
</dbReference>
<evidence type="ECO:0000259" key="1">
    <source>
        <dbReference type="PROSITE" id="PS50011"/>
    </source>
</evidence>
<sequence>MRLTCSAAWRSSPKKTTQDGILRALQGRSLRSTVPRGAPIVITFKPQGNSVRTLQEKFPNAQLHKLLVKSIIHRLFFAVNWLQATCGVAHTDISPPNILMDIEDDTILKDVEQQETEYPSTPITTGTGAAATAVYKTRPTMLELSGHPWLTDFGQMRVVESGLVYVGYVSRTGGAFTTSLEVPCGYLVDWCHDTGTARR</sequence>
<dbReference type="InterPro" id="IPR011009">
    <property type="entry name" value="Kinase-like_dom_sf"/>
</dbReference>
<feature type="domain" description="Protein kinase" evidence="1">
    <location>
        <begin position="1"/>
        <end position="199"/>
    </location>
</feature>
<evidence type="ECO:0000313" key="2">
    <source>
        <dbReference type="EMBL" id="KAB8278627.1"/>
    </source>
</evidence>
<dbReference type="GO" id="GO:0005524">
    <property type="term" value="F:ATP binding"/>
    <property type="evidence" value="ECO:0007669"/>
    <property type="project" value="InterPro"/>
</dbReference>
<dbReference type="GO" id="GO:0004672">
    <property type="term" value="F:protein kinase activity"/>
    <property type="evidence" value="ECO:0007669"/>
    <property type="project" value="InterPro"/>
</dbReference>
<proteinExistence type="predicted"/>
<dbReference type="AlphaFoldDB" id="A0A5N6JLM8"/>
<reference evidence="2 3" key="1">
    <citation type="submission" date="2019-04" db="EMBL/GenBank/DDBJ databases">
        <title>Fungal friends and foes A comparative genomics study of 23 Aspergillus species from section Flavi.</title>
        <authorList>
            <consortium name="DOE Joint Genome Institute"/>
            <person name="Kjaerbolling I."/>
            <person name="Vesth T.C."/>
            <person name="Frisvad J.C."/>
            <person name="Nybo J.L."/>
            <person name="Theobald S."/>
            <person name="Kildgaard S."/>
            <person name="Petersen T.I."/>
            <person name="Kuo A."/>
            <person name="Sato A."/>
            <person name="Lyhne E.K."/>
            <person name="Kogle M.E."/>
            <person name="Wiebenga A."/>
            <person name="Kun R.S."/>
            <person name="Lubbers R.J."/>
            <person name="Makela M.R."/>
            <person name="Barry K."/>
            <person name="Chovatia M."/>
            <person name="Clum A."/>
            <person name="Daum C."/>
            <person name="Haridas S."/>
            <person name="He G."/>
            <person name="LaButti K."/>
            <person name="Lipzen A."/>
            <person name="Mondo S."/>
            <person name="Pangilinan J."/>
            <person name="Riley R."/>
            <person name="Salamov A."/>
            <person name="Simmons B.A."/>
            <person name="Magnuson J.K."/>
            <person name="Henrissat B."/>
            <person name="Mortensen U.H."/>
            <person name="Larsen T.O."/>
            <person name="De vries R.P."/>
            <person name="Grigoriev I.V."/>
            <person name="Machida M."/>
            <person name="Baker S.E."/>
            <person name="Andersen M.R."/>
        </authorList>
    </citation>
    <scope>NUCLEOTIDE SEQUENCE [LARGE SCALE GENOMIC DNA]</scope>
    <source>
        <strain evidence="2 3">CBS 117635</strain>
    </source>
</reference>
<dbReference type="Gene3D" id="1.10.510.10">
    <property type="entry name" value="Transferase(Phosphotransferase) domain 1"/>
    <property type="match status" value="1"/>
</dbReference>
<organism evidence="2 3">
    <name type="scientific">Aspergillus minisclerotigenes</name>
    <dbReference type="NCBI Taxonomy" id="656917"/>
    <lineage>
        <taxon>Eukaryota</taxon>
        <taxon>Fungi</taxon>
        <taxon>Dikarya</taxon>
        <taxon>Ascomycota</taxon>
        <taxon>Pezizomycotina</taxon>
        <taxon>Eurotiomycetes</taxon>
        <taxon>Eurotiomycetidae</taxon>
        <taxon>Eurotiales</taxon>
        <taxon>Aspergillaceae</taxon>
        <taxon>Aspergillus</taxon>
        <taxon>Aspergillus subgen. Circumdati</taxon>
    </lineage>
</organism>